<evidence type="ECO:0000256" key="7">
    <source>
        <dbReference type="RuleBase" id="RU367151"/>
    </source>
</evidence>
<evidence type="ECO:0000256" key="2">
    <source>
        <dbReference type="ARBA" id="ARBA00017881"/>
    </source>
</evidence>
<dbReference type="AlphaFoldDB" id="A0A9X0UHD6"/>
<dbReference type="EMBL" id="JACRUP010000004">
    <property type="protein sequence ID" value="MBC5851012.1"/>
    <property type="molecule type" value="Genomic_DNA"/>
</dbReference>
<dbReference type="GO" id="GO:0003913">
    <property type="term" value="F:DNA photolyase activity"/>
    <property type="evidence" value="ECO:0007669"/>
    <property type="project" value="InterPro"/>
</dbReference>
<dbReference type="Gene3D" id="1.25.40.80">
    <property type="match status" value="1"/>
</dbReference>
<feature type="binding site" evidence="6">
    <location>
        <begin position="383"/>
        <end position="385"/>
    </location>
    <ligand>
        <name>FAD</name>
        <dbReference type="ChEBI" id="CHEBI:57692"/>
    </ligand>
</feature>
<reference evidence="9" key="1">
    <citation type="submission" date="2020-08" db="EMBL/GenBank/DDBJ databases">
        <title>Genome Sequencing and Pan-Genome Analysis of Migratory bird Vibrio Strains, Inner Mongolia.</title>
        <authorList>
            <person name="Zheng L."/>
        </authorList>
    </citation>
    <scope>NUCLEOTIDE SEQUENCE</scope>
    <source>
        <strain evidence="9">M13F</strain>
    </source>
</reference>
<comment type="similarity">
    <text evidence="1 7">Belongs to the DNA photolyase class-1 family.</text>
</comment>
<dbReference type="InterPro" id="IPR006050">
    <property type="entry name" value="DNA_photolyase_N"/>
</dbReference>
<dbReference type="InterPro" id="IPR036155">
    <property type="entry name" value="Crypto/Photolyase_N_sf"/>
</dbReference>
<accession>A0A9X0UHD6</accession>
<dbReference type="RefSeq" id="WP_187025843.1">
    <property type="nucleotide sequence ID" value="NZ_JACRUP010000004.1"/>
</dbReference>
<dbReference type="GO" id="GO:0071949">
    <property type="term" value="F:FAD binding"/>
    <property type="evidence" value="ECO:0007669"/>
    <property type="project" value="TreeGrafter"/>
</dbReference>
<dbReference type="NCBIfam" id="TIGR02765">
    <property type="entry name" value="crypto_DASH"/>
    <property type="match status" value="1"/>
</dbReference>
<feature type="binding site" evidence="6">
    <location>
        <begin position="246"/>
        <end position="250"/>
    </location>
    <ligand>
        <name>FAD</name>
        <dbReference type="ChEBI" id="CHEBI:57692"/>
    </ligand>
</feature>
<evidence type="ECO:0000256" key="1">
    <source>
        <dbReference type="ARBA" id="ARBA00005862"/>
    </source>
</evidence>
<comment type="caution">
    <text evidence="9">The sequence shown here is derived from an EMBL/GenBank/DDBJ whole genome shotgun (WGS) entry which is preliminary data.</text>
</comment>
<dbReference type="InterPro" id="IPR002081">
    <property type="entry name" value="Cryptochrome/DNA_photolyase_1"/>
</dbReference>
<dbReference type="Proteomes" id="UP000615796">
    <property type="component" value="Unassembled WGS sequence"/>
</dbReference>
<dbReference type="GO" id="GO:0000719">
    <property type="term" value="P:photoreactive repair"/>
    <property type="evidence" value="ECO:0007669"/>
    <property type="project" value="TreeGrafter"/>
</dbReference>
<evidence type="ECO:0000313" key="10">
    <source>
        <dbReference type="Proteomes" id="UP000615796"/>
    </source>
</evidence>
<sequence length="451" mass="51568">MSIRSLYWFTNDLRISDNPLLAQAAQNSHQLTCCYLIPSLTPLDQRFQVVASNGLAKQRFLLESLADLDAKLQTLGQSLQIATGEAVSQLCQFIELTEANHLYVSESVDFAIHQTLREVRLRYPQLTVVSLNTHRLFEQAELPFSLAALPDSFSVFRKQVESLDGRYSSQSARWNSDITALPPSVLPSSSSWLSTAIRSINLELRSSPLWRGGESTALEHLEDYFSSDSPLIYKQTRNALDEWESSTKFSSWLANGCLSIGRLLARLNDYETQRGANESTYWIYFELLWREYFQWYALKYGAQLFQFSGIKGQVPLTSYYPQRMRSWINGTTPYPIVNAAMKQLKVTGYLSNRSRQLVASCLVHELSIDWRYGAQYFQSQLIDYDVASNWGNWQYLAGVGADPRGHRRFDLAKQTALYDPELSFIRHWQGEADQHSIDVVDMVDWPVSPAQ</sequence>
<dbReference type="SUPFAM" id="SSF52425">
    <property type="entry name" value="Cryptochrome/photolyase, N-terminal domain"/>
    <property type="match status" value="1"/>
</dbReference>
<evidence type="ECO:0000256" key="6">
    <source>
        <dbReference type="PIRSR" id="PIRSR602081-1"/>
    </source>
</evidence>
<dbReference type="PROSITE" id="PS51645">
    <property type="entry name" value="PHR_CRY_ALPHA_BETA"/>
    <property type="match status" value="1"/>
</dbReference>
<dbReference type="InterPro" id="IPR014729">
    <property type="entry name" value="Rossmann-like_a/b/a_fold"/>
</dbReference>
<feature type="domain" description="Photolyase/cryptochrome alpha/beta" evidence="8">
    <location>
        <begin position="3"/>
        <end position="136"/>
    </location>
</feature>
<proteinExistence type="inferred from homology"/>
<comment type="function">
    <text evidence="7">May have a photoreceptor function.</text>
</comment>
<dbReference type="PRINTS" id="PR00147">
    <property type="entry name" value="DNAPHOTLYASE"/>
</dbReference>
<dbReference type="Gene3D" id="3.40.50.620">
    <property type="entry name" value="HUPs"/>
    <property type="match status" value="1"/>
</dbReference>
<comment type="cofactor">
    <cofactor evidence="6 7">
        <name>FAD</name>
        <dbReference type="ChEBI" id="CHEBI:57692"/>
    </cofactor>
    <text evidence="6 7">Binds 1 FAD per subunit.</text>
</comment>
<protein>
    <recommendedName>
        <fullName evidence="2 7">Cryptochrome DASH</fullName>
    </recommendedName>
</protein>
<name>A0A9X0UHD6_VIBME</name>
<comment type="cofactor">
    <cofactor evidence="7">
        <name>(6R)-5,10-methylene-5,6,7,8-tetrahydrofolate</name>
        <dbReference type="ChEBI" id="CHEBI:15636"/>
    </cofactor>
    <text evidence="7">Binds 1 5,10-methenyltetrahydrofolate (MTHF) per subunit.</text>
</comment>
<evidence type="ECO:0000259" key="8">
    <source>
        <dbReference type="PROSITE" id="PS51645"/>
    </source>
</evidence>
<keyword evidence="4 6" id="KW-0274">FAD</keyword>
<dbReference type="Gene3D" id="1.10.579.10">
    <property type="entry name" value="DNA Cyclobutane Dipyrimidine Photolyase, subunit A, domain 3"/>
    <property type="match status" value="1"/>
</dbReference>
<dbReference type="Pfam" id="PF00875">
    <property type="entry name" value="DNA_photolyase"/>
    <property type="match status" value="1"/>
</dbReference>
<dbReference type="InterPro" id="IPR014133">
    <property type="entry name" value="Cry_DASH"/>
</dbReference>
<keyword evidence="3 6" id="KW-0285">Flavoprotein</keyword>
<organism evidence="9 10">
    <name type="scientific">Vibrio metschnikovii</name>
    <dbReference type="NCBI Taxonomy" id="28172"/>
    <lineage>
        <taxon>Bacteria</taxon>
        <taxon>Pseudomonadati</taxon>
        <taxon>Pseudomonadota</taxon>
        <taxon>Gammaproteobacteria</taxon>
        <taxon>Vibrionales</taxon>
        <taxon>Vibrionaceae</taxon>
        <taxon>Vibrio</taxon>
    </lineage>
</organism>
<dbReference type="InterPro" id="IPR036134">
    <property type="entry name" value="Crypto/Photolyase_FAD-like_sf"/>
</dbReference>
<feature type="binding site" evidence="6">
    <location>
        <position position="233"/>
    </location>
    <ligand>
        <name>FAD</name>
        <dbReference type="ChEBI" id="CHEBI:57692"/>
    </ligand>
</feature>
<evidence type="ECO:0000256" key="3">
    <source>
        <dbReference type="ARBA" id="ARBA00022630"/>
    </source>
</evidence>
<keyword evidence="10" id="KW-1185">Reference proteome</keyword>
<evidence type="ECO:0000313" key="9">
    <source>
        <dbReference type="EMBL" id="MBC5851012.1"/>
    </source>
</evidence>
<dbReference type="PANTHER" id="PTHR11455:SF22">
    <property type="entry name" value="CRYPTOCHROME DASH"/>
    <property type="match status" value="1"/>
</dbReference>
<dbReference type="PANTHER" id="PTHR11455">
    <property type="entry name" value="CRYPTOCHROME"/>
    <property type="match status" value="1"/>
</dbReference>
<evidence type="ECO:0000256" key="4">
    <source>
        <dbReference type="ARBA" id="ARBA00022827"/>
    </source>
</evidence>
<keyword evidence="5 7" id="KW-0157">Chromophore</keyword>
<dbReference type="GO" id="GO:0003677">
    <property type="term" value="F:DNA binding"/>
    <property type="evidence" value="ECO:0007669"/>
    <property type="project" value="TreeGrafter"/>
</dbReference>
<evidence type="ECO:0000256" key="5">
    <source>
        <dbReference type="ARBA" id="ARBA00022991"/>
    </source>
</evidence>
<dbReference type="Pfam" id="PF03441">
    <property type="entry name" value="FAD_binding_7"/>
    <property type="match status" value="1"/>
</dbReference>
<dbReference type="SUPFAM" id="SSF48173">
    <property type="entry name" value="Cryptochrome/photolyase FAD-binding domain"/>
    <property type="match status" value="1"/>
</dbReference>
<dbReference type="InterPro" id="IPR005101">
    <property type="entry name" value="Cryptochr/Photolyase_FAD-bd"/>
</dbReference>
<gene>
    <name evidence="9" type="ORF">H8Q88_08530</name>
</gene>